<name>A0A2P5B264_PARAD</name>
<accession>A0A2P5B264</accession>
<dbReference type="PANTHER" id="PTHR36320">
    <property type="entry name" value="OS04G0611300 PROTEIN"/>
    <property type="match status" value="1"/>
</dbReference>
<dbReference type="PANTHER" id="PTHR36320:SF1">
    <property type="entry name" value="OS04G0611300 PROTEIN"/>
    <property type="match status" value="1"/>
</dbReference>
<evidence type="ECO:0000256" key="1">
    <source>
        <dbReference type="SAM" id="MobiDB-lite"/>
    </source>
</evidence>
<feature type="compositionally biased region" description="Basic residues" evidence="1">
    <location>
        <begin position="96"/>
        <end position="123"/>
    </location>
</feature>
<evidence type="ECO:0000313" key="3">
    <source>
        <dbReference type="Proteomes" id="UP000237105"/>
    </source>
</evidence>
<proteinExistence type="predicted"/>
<protein>
    <submittedName>
        <fullName evidence="2">Uncharacterized protein</fullName>
    </submittedName>
</protein>
<reference evidence="3" key="1">
    <citation type="submission" date="2016-06" db="EMBL/GenBank/DDBJ databases">
        <title>Parallel loss of symbiosis genes in relatives of nitrogen-fixing non-legume Parasponia.</title>
        <authorList>
            <person name="Van Velzen R."/>
            <person name="Holmer R."/>
            <person name="Bu F."/>
            <person name="Rutten L."/>
            <person name="Van Zeijl A."/>
            <person name="Liu W."/>
            <person name="Santuari L."/>
            <person name="Cao Q."/>
            <person name="Sharma T."/>
            <person name="Shen D."/>
            <person name="Roswanjaya Y."/>
            <person name="Wardhani T."/>
            <person name="Kalhor M.S."/>
            <person name="Jansen J."/>
            <person name="Van den Hoogen J."/>
            <person name="Gungor B."/>
            <person name="Hartog M."/>
            <person name="Hontelez J."/>
            <person name="Verver J."/>
            <person name="Yang W.-C."/>
            <person name="Schijlen E."/>
            <person name="Repin R."/>
            <person name="Schilthuizen M."/>
            <person name="Schranz E."/>
            <person name="Heidstra R."/>
            <person name="Miyata K."/>
            <person name="Fedorova E."/>
            <person name="Kohlen W."/>
            <person name="Bisseling T."/>
            <person name="Smit S."/>
            <person name="Geurts R."/>
        </authorList>
    </citation>
    <scope>NUCLEOTIDE SEQUENCE [LARGE SCALE GENOMIC DNA]</scope>
    <source>
        <strain evidence="3">cv. WU1-14</strain>
    </source>
</reference>
<organism evidence="2 3">
    <name type="scientific">Parasponia andersonii</name>
    <name type="common">Sponia andersonii</name>
    <dbReference type="NCBI Taxonomy" id="3476"/>
    <lineage>
        <taxon>Eukaryota</taxon>
        <taxon>Viridiplantae</taxon>
        <taxon>Streptophyta</taxon>
        <taxon>Embryophyta</taxon>
        <taxon>Tracheophyta</taxon>
        <taxon>Spermatophyta</taxon>
        <taxon>Magnoliopsida</taxon>
        <taxon>eudicotyledons</taxon>
        <taxon>Gunneridae</taxon>
        <taxon>Pentapetalae</taxon>
        <taxon>rosids</taxon>
        <taxon>fabids</taxon>
        <taxon>Rosales</taxon>
        <taxon>Cannabaceae</taxon>
        <taxon>Parasponia</taxon>
    </lineage>
</organism>
<sequence length="123" mass="13509">MAKSMRSKREKRLRAIRREMVEPIYEKKEAAKLAALEAALAAPKLPVTPSPKATSSMELATTSTAITTPSNNMDVEMAANNENNGLLKPNGGIGKMSKRQFKVGKRRRHGKGKGKGKVKKRHI</sequence>
<gene>
    <name evidence="2" type="ORF">PanWU01x14_278620</name>
</gene>
<dbReference type="STRING" id="3476.A0A2P5B264"/>
<dbReference type="EMBL" id="JXTB01000381">
    <property type="protein sequence ID" value="PON42884.1"/>
    <property type="molecule type" value="Genomic_DNA"/>
</dbReference>
<comment type="caution">
    <text evidence="2">The sequence shown here is derived from an EMBL/GenBank/DDBJ whole genome shotgun (WGS) entry which is preliminary data.</text>
</comment>
<dbReference type="Proteomes" id="UP000237105">
    <property type="component" value="Unassembled WGS sequence"/>
</dbReference>
<dbReference type="OrthoDB" id="1922182at2759"/>
<keyword evidence="3" id="KW-1185">Reference proteome</keyword>
<feature type="region of interest" description="Disordered" evidence="1">
    <location>
        <begin position="82"/>
        <end position="123"/>
    </location>
</feature>
<evidence type="ECO:0000313" key="2">
    <source>
        <dbReference type="EMBL" id="PON42884.1"/>
    </source>
</evidence>
<dbReference type="AlphaFoldDB" id="A0A2P5B264"/>